<dbReference type="PROSITE" id="PS50835">
    <property type="entry name" value="IG_LIKE"/>
    <property type="match status" value="1"/>
</dbReference>
<keyword evidence="2" id="KW-0812">Transmembrane</keyword>
<keyword evidence="3" id="KW-0732">Signal</keyword>
<evidence type="ECO:0000313" key="6">
    <source>
        <dbReference type="Proteomes" id="UP000735302"/>
    </source>
</evidence>
<protein>
    <recommendedName>
        <fullName evidence="4">Ig-like domain-containing protein</fullName>
    </recommendedName>
</protein>
<feature type="transmembrane region" description="Helical" evidence="2">
    <location>
        <begin position="141"/>
        <end position="160"/>
    </location>
</feature>
<keyword evidence="6" id="KW-1185">Reference proteome</keyword>
<dbReference type="EMBL" id="BLXT01004325">
    <property type="protein sequence ID" value="GFO11581.1"/>
    <property type="molecule type" value="Genomic_DNA"/>
</dbReference>
<organism evidence="5 6">
    <name type="scientific">Plakobranchus ocellatus</name>
    <dbReference type="NCBI Taxonomy" id="259542"/>
    <lineage>
        <taxon>Eukaryota</taxon>
        <taxon>Metazoa</taxon>
        <taxon>Spiralia</taxon>
        <taxon>Lophotrochozoa</taxon>
        <taxon>Mollusca</taxon>
        <taxon>Gastropoda</taxon>
        <taxon>Heterobranchia</taxon>
        <taxon>Euthyneura</taxon>
        <taxon>Panpulmonata</taxon>
        <taxon>Sacoglossa</taxon>
        <taxon>Placobranchoidea</taxon>
        <taxon>Plakobranchidae</taxon>
        <taxon>Plakobranchus</taxon>
    </lineage>
</organism>
<evidence type="ECO:0000259" key="4">
    <source>
        <dbReference type="PROSITE" id="PS50835"/>
    </source>
</evidence>
<dbReference type="Proteomes" id="UP000735302">
    <property type="component" value="Unassembled WGS sequence"/>
</dbReference>
<feature type="domain" description="Ig-like" evidence="4">
    <location>
        <begin position="33"/>
        <end position="116"/>
    </location>
</feature>
<dbReference type="InterPro" id="IPR036179">
    <property type="entry name" value="Ig-like_dom_sf"/>
</dbReference>
<dbReference type="InterPro" id="IPR013783">
    <property type="entry name" value="Ig-like_fold"/>
</dbReference>
<evidence type="ECO:0000313" key="5">
    <source>
        <dbReference type="EMBL" id="GFO11581.1"/>
    </source>
</evidence>
<evidence type="ECO:0000256" key="2">
    <source>
        <dbReference type="SAM" id="Phobius"/>
    </source>
</evidence>
<feature type="compositionally biased region" description="Basic and acidic residues" evidence="1">
    <location>
        <begin position="228"/>
        <end position="241"/>
    </location>
</feature>
<reference evidence="5 6" key="1">
    <citation type="journal article" date="2021" name="Elife">
        <title>Chloroplast acquisition without the gene transfer in kleptoplastic sea slugs, Plakobranchus ocellatus.</title>
        <authorList>
            <person name="Maeda T."/>
            <person name="Takahashi S."/>
            <person name="Yoshida T."/>
            <person name="Shimamura S."/>
            <person name="Takaki Y."/>
            <person name="Nagai Y."/>
            <person name="Toyoda A."/>
            <person name="Suzuki Y."/>
            <person name="Arimoto A."/>
            <person name="Ishii H."/>
            <person name="Satoh N."/>
            <person name="Nishiyama T."/>
            <person name="Hasebe M."/>
            <person name="Maruyama T."/>
            <person name="Minagawa J."/>
            <person name="Obokata J."/>
            <person name="Shigenobu S."/>
        </authorList>
    </citation>
    <scope>NUCLEOTIDE SEQUENCE [LARGE SCALE GENOMIC DNA]</scope>
</reference>
<feature type="region of interest" description="Disordered" evidence="1">
    <location>
        <begin position="202"/>
        <end position="241"/>
    </location>
</feature>
<comment type="caution">
    <text evidence="5">The sequence shown here is derived from an EMBL/GenBank/DDBJ whole genome shotgun (WGS) entry which is preliminary data.</text>
</comment>
<keyword evidence="2" id="KW-1133">Transmembrane helix</keyword>
<gene>
    <name evidence="5" type="ORF">PoB_003808600</name>
</gene>
<sequence length="241" mass="26909">MVFSRALILLAVVSTGIQGFIDDSRDLKVLYDSNVNLTCADDKFNPLTMHNATFQWLMPTGQVLDVSTLNVTGHFTLLDNGSTLIIEDVDRPDFGLYICLVSLPDSSGAYSGIHFSVGWAVNIDGPYYGNMWDKYWPRAKIGLMAGAAVFVFMSMLCINLDQFQSHHEKREGEPVRVSLQPYFPDHKLTRDGPGTAYRNPLFNDLPSSYDHAGVSSLDTSQADDQDQNDTHKQEMEPKTSF</sequence>
<dbReference type="AlphaFoldDB" id="A0AAV4AYH1"/>
<keyword evidence="2" id="KW-0472">Membrane</keyword>
<accession>A0AAV4AYH1</accession>
<dbReference type="SUPFAM" id="SSF48726">
    <property type="entry name" value="Immunoglobulin"/>
    <property type="match status" value="1"/>
</dbReference>
<evidence type="ECO:0000256" key="3">
    <source>
        <dbReference type="SAM" id="SignalP"/>
    </source>
</evidence>
<evidence type="ECO:0000256" key="1">
    <source>
        <dbReference type="SAM" id="MobiDB-lite"/>
    </source>
</evidence>
<proteinExistence type="predicted"/>
<feature type="signal peptide" evidence="3">
    <location>
        <begin position="1"/>
        <end position="19"/>
    </location>
</feature>
<feature type="chain" id="PRO_5043506491" description="Ig-like domain-containing protein" evidence="3">
    <location>
        <begin position="20"/>
        <end position="241"/>
    </location>
</feature>
<dbReference type="InterPro" id="IPR007110">
    <property type="entry name" value="Ig-like_dom"/>
</dbReference>
<dbReference type="Gene3D" id="2.60.40.10">
    <property type="entry name" value="Immunoglobulins"/>
    <property type="match status" value="1"/>
</dbReference>
<name>A0AAV4AYH1_9GAST</name>